<comment type="caution">
    <text evidence="5">The sequence shown here is derived from an EMBL/GenBank/DDBJ whole genome shotgun (WGS) entry which is preliminary data.</text>
</comment>
<evidence type="ECO:0000256" key="1">
    <source>
        <dbReference type="ARBA" id="ARBA00022691"/>
    </source>
</evidence>
<dbReference type="Gene3D" id="2.70.160.11">
    <property type="entry name" value="Hnrnp arginine n-methyltransferase1"/>
    <property type="match status" value="1"/>
</dbReference>
<protein>
    <recommendedName>
        <fullName evidence="7">Protein arginine methyltransferase 9</fullName>
    </recommendedName>
</protein>
<dbReference type="PROSITE" id="PS51678">
    <property type="entry name" value="SAM_MT_PRMT"/>
    <property type="match status" value="1"/>
</dbReference>
<keyword evidence="3" id="KW-0489">Methyltransferase</keyword>
<evidence type="ECO:0000256" key="2">
    <source>
        <dbReference type="PROSITE-ProRule" id="PRU00339"/>
    </source>
</evidence>
<evidence type="ECO:0000256" key="4">
    <source>
        <dbReference type="SAM" id="SignalP"/>
    </source>
</evidence>
<evidence type="ECO:0000313" key="6">
    <source>
        <dbReference type="Proteomes" id="UP001162483"/>
    </source>
</evidence>
<dbReference type="PANTHER" id="PTHR11006">
    <property type="entry name" value="PROTEIN ARGININE N-METHYLTRANSFERASE"/>
    <property type="match status" value="1"/>
</dbReference>
<dbReference type="InterPro" id="IPR025799">
    <property type="entry name" value="Arg_MeTrfase"/>
</dbReference>
<dbReference type="Proteomes" id="UP001162483">
    <property type="component" value="Unassembled WGS sequence"/>
</dbReference>
<sequence length="536" mass="60523">MTMAQPMLTFLLVLSLAPDMKSHFKETFQYALFKWAEELYTLNRNQDLFNCYEQAFELYPNDDVICNSMGEQLFRLGFRDEAADYFYKALKLNPDSADAKENFNRVANWLVERWHFIMLNDKKRNQMYQKAIEKAVQAGCRTVLDIGTGTGILSMLAKRAGAPHVYACELSRTMYNLAREVVAANQMQEEIKLLHMKSHDIQVPEHIPEKVSLVVTETVDAGLFGEGILETLIHAWKNLLLEPKHKTLHCKSYGQVIPAGAVVFGMAVECPEIRRHHRVFVNEVAGVKLQLQFSSPVHSSHKSDDVAEPYSTEKMSRVPGGYKALSQSFQALTVDFNSLQDLESIASGKTCQIPVQIHEQGQLDCFITWFFLHLDEEHTLSTEPSEETCWEQAVFPIQNLSADGCFVNPGDIVIVDVSCPNCYLRLDLVSVSRCGKFDHSMSSCNMLSGNETELCNALASLHTSNQDMPCILDPIEIAMLNNTAYHESFKVAINKVISSLAPGDHWALALVHHPLKNITLMHCTSLTYLKDFPFYP</sequence>
<organism evidence="5 6">
    <name type="scientific">Staurois parvus</name>
    <dbReference type="NCBI Taxonomy" id="386267"/>
    <lineage>
        <taxon>Eukaryota</taxon>
        <taxon>Metazoa</taxon>
        <taxon>Chordata</taxon>
        <taxon>Craniata</taxon>
        <taxon>Vertebrata</taxon>
        <taxon>Euteleostomi</taxon>
        <taxon>Amphibia</taxon>
        <taxon>Batrachia</taxon>
        <taxon>Anura</taxon>
        <taxon>Neobatrachia</taxon>
        <taxon>Ranoidea</taxon>
        <taxon>Ranidae</taxon>
        <taxon>Staurois</taxon>
    </lineage>
</organism>
<proteinExistence type="predicted"/>
<dbReference type="PANTHER" id="PTHR11006:SF60">
    <property type="entry name" value="PROTEIN ARGININE N-METHYLTRANSFERASE 9"/>
    <property type="match status" value="1"/>
</dbReference>
<dbReference type="InterPro" id="IPR011990">
    <property type="entry name" value="TPR-like_helical_dom_sf"/>
</dbReference>
<dbReference type="EMBL" id="CATNWA010017637">
    <property type="protein sequence ID" value="CAI9601996.1"/>
    <property type="molecule type" value="Genomic_DNA"/>
</dbReference>
<feature type="signal peptide" evidence="4">
    <location>
        <begin position="1"/>
        <end position="22"/>
    </location>
</feature>
<reference evidence="5" key="1">
    <citation type="submission" date="2023-05" db="EMBL/GenBank/DDBJ databases">
        <authorList>
            <person name="Stuckert A."/>
        </authorList>
    </citation>
    <scope>NUCLEOTIDE SEQUENCE</scope>
</reference>
<evidence type="ECO:0000313" key="5">
    <source>
        <dbReference type="EMBL" id="CAI9601996.1"/>
    </source>
</evidence>
<dbReference type="Pfam" id="PF06325">
    <property type="entry name" value="PrmA"/>
    <property type="match status" value="1"/>
</dbReference>
<dbReference type="InterPro" id="IPR019734">
    <property type="entry name" value="TPR_rpt"/>
</dbReference>
<keyword evidence="4" id="KW-0732">Signal</keyword>
<gene>
    <name evidence="5" type="ORF">SPARVUS_LOCUS13059915</name>
</gene>
<keyword evidence="2" id="KW-0802">TPR repeat</keyword>
<evidence type="ECO:0008006" key="7">
    <source>
        <dbReference type="Google" id="ProtNLM"/>
    </source>
</evidence>
<dbReference type="InterPro" id="IPR029063">
    <property type="entry name" value="SAM-dependent_MTases_sf"/>
</dbReference>
<keyword evidence="6" id="KW-1185">Reference proteome</keyword>
<keyword evidence="1 3" id="KW-0949">S-adenosyl-L-methionine</keyword>
<dbReference type="PROSITE" id="PS50005">
    <property type="entry name" value="TPR"/>
    <property type="match status" value="1"/>
</dbReference>
<evidence type="ECO:0000256" key="3">
    <source>
        <dbReference type="PROSITE-ProRule" id="PRU01015"/>
    </source>
</evidence>
<keyword evidence="3" id="KW-0808">Transferase</keyword>
<feature type="repeat" description="TPR" evidence="2">
    <location>
        <begin position="63"/>
        <end position="96"/>
    </location>
</feature>
<dbReference type="SUPFAM" id="SSF53335">
    <property type="entry name" value="S-adenosyl-L-methionine-dependent methyltransferases"/>
    <property type="match status" value="1"/>
</dbReference>
<dbReference type="Gene3D" id="1.25.40.10">
    <property type="entry name" value="Tetratricopeptide repeat domain"/>
    <property type="match status" value="1"/>
</dbReference>
<name>A0ABN9G2V8_9NEOB</name>
<accession>A0ABN9G2V8</accession>
<dbReference type="Gene3D" id="3.40.50.150">
    <property type="entry name" value="Vaccinia Virus protein VP39"/>
    <property type="match status" value="1"/>
</dbReference>
<dbReference type="SUPFAM" id="SSF48452">
    <property type="entry name" value="TPR-like"/>
    <property type="match status" value="1"/>
</dbReference>
<dbReference type="CDD" id="cd02440">
    <property type="entry name" value="AdoMet_MTases"/>
    <property type="match status" value="1"/>
</dbReference>
<feature type="chain" id="PRO_5045119458" description="Protein arginine methyltransferase 9" evidence="4">
    <location>
        <begin position="23"/>
        <end position="536"/>
    </location>
</feature>